<comment type="similarity">
    <text evidence="2 6">Belongs to the BI1 family.</text>
</comment>
<comment type="subcellular location">
    <subcellularLocation>
        <location evidence="1">Membrane</location>
        <topology evidence="1">Multi-pass membrane protein</topology>
    </subcellularLocation>
</comment>
<keyword evidence="3 6" id="KW-0812">Transmembrane</keyword>
<dbReference type="EMBL" id="JAGDYP010000001">
    <property type="protein sequence ID" value="MBO1883068.1"/>
    <property type="molecule type" value="Genomic_DNA"/>
</dbReference>
<proteinExistence type="inferred from homology"/>
<feature type="transmembrane region" description="Helical" evidence="6">
    <location>
        <begin position="71"/>
        <end position="91"/>
    </location>
</feature>
<protein>
    <submittedName>
        <fullName evidence="7">Bax inhibitor-1/YccA family protein</fullName>
    </submittedName>
</protein>
<name>A0ABS3PVN7_9FLAO</name>
<organism evidence="7 8">
    <name type="scientific">Capnocytophaga bilenii</name>
    <dbReference type="NCBI Taxonomy" id="2819369"/>
    <lineage>
        <taxon>Bacteria</taxon>
        <taxon>Pseudomonadati</taxon>
        <taxon>Bacteroidota</taxon>
        <taxon>Flavobacteriia</taxon>
        <taxon>Flavobacteriales</taxon>
        <taxon>Flavobacteriaceae</taxon>
        <taxon>Capnocytophaga</taxon>
    </lineage>
</organism>
<feature type="transmembrane region" description="Helical" evidence="6">
    <location>
        <begin position="185"/>
        <end position="203"/>
    </location>
</feature>
<dbReference type="PANTHER" id="PTHR23291:SF50">
    <property type="entry name" value="PROTEIN LIFEGUARD 4"/>
    <property type="match status" value="1"/>
</dbReference>
<reference evidence="7 8" key="1">
    <citation type="submission" date="2021-03" db="EMBL/GenBank/DDBJ databases">
        <title>Isolation and description of Capnocytophaga bilenii sp. nov., a novel Capnocytophaga species, isolated from a gingivitis subject.</title>
        <authorList>
            <person name="Antezack A."/>
            <person name="Monnet-Corti V."/>
            <person name="La Scola B."/>
        </authorList>
    </citation>
    <scope>NUCLEOTIDE SEQUENCE [LARGE SCALE GENOMIC DNA]</scope>
    <source>
        <strain evidence="7 8">Marseille-Q4570</strain>
    </source>
</reference>
<gene>
    <name evidence="7" type="ORF">J4N46_01125</name>
</gene>
<dbReference type="PANTHER" id="PTHR23291">
    <property type="entry name" value="BAX INHIBITOR-RELATED"/>
    <property type="match status" value="1"/>
</dbReference>
<evidence type="ECO:0000313" key="8">
    <source>
        <dbReference type="Proteomes" id="UP000681610"/>
    </source>
</evidence>
<keyword evidence="4 6" id="KW-1133">Transmembrane helix</keyword>
<keyword evidence="5 6" id="KW-0472">Membrane</keyword>
<evidence type="ECO:0000256" key="1">
    <source>
        <dbReference type="ARBA" id="ARBA00004141"/>
    </source>
</evidence>
<dbReference type="Proteomes" id="UP000681610">
    <property type="component" value="Unassembled WGS sequence"/>
</dbReference>
<feature type="transmembrane region" description="Helical" evidence="6">
    <location>
        <begin position="215"/>
        <end position="234"/>
    </location>
</feature>
<feature type="transmembrane region" description="Helical" evidence="6">
    <location>
        <begin position="40"/>
        <end position="59"/>
    </location>
</feature>
<accession>A0ABS3PVN7</accession>
<feature type="transmembrane region" description="Helical" evidence="6">
    <location>
        <begin position="129"/>
        <end position="150"/>
    </location>
</feature>
<feature type="transmembrane region" description="Helical" evidence="6">
    <location>
        <begin position="157"/>
        <end position="179"/>
    </location>
</feature>
<evidence type="ECO:0000256" key="3">
    <source>
        <dbReference type="ARBA" id="ARBA00022692"/>
    </source>
</evidence>
<evidence type="ECO:0000256" key="2">
    <source>
        <dbReference type="ARBA" id="ARBA00010350"/>
    </source>
</evidence>
<sequence length="244" mass="27355">MSYNSNYNTGYNTSYQAPQLVSYAAPEAQATFYRKTYSHVAIALLAFIAVETALQLVIPQEFMFKMIEGKWVWMFVLGGFWLGSMLAQRWTQSQDRNTQYMGLAFYVFLEALIFLPMIAFAMIMGGTAILAQAGIITLALFGGLTALVFFTRVDFSFLRSVLVIGGFVSLGLIVAGAIFGFDLGLWFSLLMVGLAGGGILYETYNIKNVYQTDQYVGAALQMFSSIMLLYWYVLRILLSLMRRN</sequence>
<evidence type="ECO:0000256" key="4">
    <source>
        <dbReference type="ARBA" id="ARBA00022989"/>
    </source>
</evidence>
<evidence type="ECO:0000256" key="6">
    <source>
        <dbReference type="RuleBase" id="RU004379"/>
    </source>
</evidence>
<evidence type="ECO:0000256" key="5">
    <source>
        <dbReference type="ARBA" id="ARBA00023136"/>
    </source>
</evidence>
<dbReference type="RefSeq" id="WP_208057562.1">
    <property type="nucleotide sequence ID" value="NZ_JAGDYP010000001.1"/>
</dbReference>
<dbReference type="InterPro" id="IPR006214">
    <property type="entry name" value="Bax_inhibitor_1-related"/>
</dbReference>
<keyword evidence="8" id="KW-1185">Reference proteome</keyword>
<comment type="caution">
    <text evidence="7">The sequence shown here is derived from an EMBL/GenBank/DDBJ whole genome shotgun (WGS) entry which is preliminary data.</text>
</comment>
<dbReference type="Pfam" id="PF01027">
    <property type="entry name" value="Bax1-I"/>
    <property type="match status" value="1"/>
</dbReference>
<feature type="transmembrane region" description="Helical" evidence="6">
    <location>
        <begin position="103"/>
        <end position="123"/>
    </location>
</feature>
<evidence type="ECO:0000313" key="7">
    <source>
        <dbReference type="EMBL" id="MBO1883068.1"/>
    </source>
</evidence>